<dbReference type="EMBL" id="BSRI01000002">
    <property type="protein sequence ID" value="GLV58252.1"/>
    <property type="molecule type" value="Genomic_DNA"/>
</dbReference>
<comment type="caution">
    <text evidence="2">The sequence shown here is derived from an EMBL/GenBank/DDBJ whole genome shotgun (WGS) entry which is preliminary data.</text>
</comment>
<sequence>MIELGVAALAGIIFAAICVAVLIVVGIMNIRAGRKALARARAEGKSITWHRQILILFGLNNIVFAALLALVVLLAVLVDRTAKLVIIGLLAVLFLMSIVLVVRCVMSVMQTSRELTRPRQDI</sequence>
<feature type="transmembrane region" description="Helical" evidence="1">
    <location>
        <begin position="53"/>
        <end position="78"/>
    </location>
</feature>
<keyword evidence="3" id="KW-1185">Reference proteome</keyword>
<feature type="transmembrane region" description="Helical" evidence="1">
    <location>
        <begin position="84"/>
        <end position="109"/>
    </location>
</feature>
<gene>
    <name evidence="2" type="ORF">KDH_50850</name>
</gene>
<protein>
    <recommendedName>
        <fullName evidence="4">CNNM transmembrane domain-containing protein</fullName>
    </recommendedName>
</protein>
<accession>A0ABQ6G0H4</accession>
<keyword evidence="1" id="KW-0472">Membrane</keyword>
<reference evidence="2 3" key="1">
    <citation type="submission" date="2023-02" db="EMBL/GenBank/DDBJ databases">
        <title>Dictyobacter halimunensis sp. nov., a new member of the class Ktedonobacteria from forest soil in a geothermal area.</title>
        <authorList>
            <person name="Rachmania M.K."/>
            <person name="Ningsih F."/>
            <person name="Sakai Y."/>
            <person name="Yabe S."/>
            <person name="Yokota A."/>
            <person name="Sjamsuridzal W."/>
        </authorList>
    </citation>
    <scope>NUCLEOTIDE SEQUENCE [LARGE SCALE GENOMIC DNA]</scope>
    <source>
        <strain evidence="2 3">S3.2.2.5</strain>
    </source>
</reference>
<feature type="transmembrane region" description="Helical" evidence="1">
    <location>
        <begin position="6"/>
        <end position="32"/>
    </location>
</feature>
<organism evidence="2 3">
    <name type="scientific">Dictyobacter halimunensis</name>
    <dbReference type="NCBI Taxonomy" id="3026934"/>
    <lineage>
        <taxon>Bacteria</taxon>
        <taxon>Bacillati</taxon>
        <taxon>Chloroflexota</taxon>
        <taxon>Ktedonobacteria</taxon>
        <taxon>Ktedonobacterales</taxon>
        <taxon>Dictyobacteraceae</taxon>
        <taxon>Dictyobacter</taxon>
    </lineage>
</organism>
<proteinExistence type="predicted"/>
<evidence type="ECO:0008006" key="4">
    <source>
        <dbReference type="Google" id="ProtNLM"/>
    </source>
</evidence>
<dbReference type="RefSeq" id="WP_338254405.1">
    <property type="nucleotide sequence ID" value="NZ_BSRI01000002.1"/>
</dbReference>
<name>A0ABQ6G0H4_9CHLR</name>
<evidence type="ECO:0000313" key="3">
    <source>
        <dbReference type="Proteomes" id="UP001344906"/>
    </source>
</evidence>
<evidence type="ECO:0000313" key="2">
    <source>
        <dbReference type="EMBL" id="GLV58252.1"/>
    </source>
</evidence>
<keyword evidence="1" id="KW-1133">Transmembrane helix</keyword>
<keyword evidence="1" id="KW-0812">Transmembrane</keyword>
<dbReference type="Proteomes" id="UP001344906">
    <property type="component" value="Unassembled WGS sequence"/>
</dbReference>
<evidence type="ECO:0000256" key="1">
    <source>
        <dbReference type="SAM" id="Phobius"/>
    </source>
</evidence>